<dbReference type="Proteomes" id="UP000663874">
    <property type="component" value="Unassembled WGS sequence"/>
</dbReference>
<comment type="similarity">
    <text evidence="2 7">Belongs to the protein sulfotransferase family.</text>
</comment>
<keyword evidence="3 7" id="KW-0808">Transferase</keyword>
<evidence type="ECO:0000256" key="3">
    <source>
        <dbReference type="ARBA" id="ARBA00022679"/>
    </source>
</evidence>
<reference evidence="14" key="1">
    <citation type="submission" date="2021-02" db="EMBL/GenBank/DDBJ databases">
        <authorList>
            <person name="Nowell W R."/>
        </authorList>
    </citation>
    <scope>NUCLEOTIDE SEQUENCE</scope>
</reference>
<comment type="function">
    <text evidence="1 7">Catalyzes the O-sulfation of tyrosine residues within acidic motifs of polypeptides, using 3'-phosphoadenylyl sulfate (PAPS) as cosubstrate.</text>
</comment>
<dbReference type="AlphaFoldDB" id="A0A818YK03"/>
<dbReference type="SUPFAM" id="SSF52540">
    <property type="entry name" value="P-loop containing nucleoside triphosphate hydrolases"/>
    <property type="match status" value="1"/>
</dbReference>
<dbReference type="GO" id="GO:0008476">
    <property type="term" value="F:protein-tyrosine sulfotransferase activity"/>
    <property type="evidence" value="ECO:0007669"/>
    <property type="project" value="UniProtKB-EC"/>
</dbReference>
<dbReference type="FunFam" id="3.40.50.300:FF:002853">
    <property type="entry name" value="Protein-tyrosine sulfotransferase"/>
    <property type="match status" value="1"/>
</dbReference>
<evidence type="ECO:0000313" key="16">
    <source>
        <dbReference type="Proteomes" id="UP000663870"/>
    </source>
</evidence>
<name>A0A818YK03_9BILA</name>
<evidence type="ECO:0000256" key="8">
    <source>
        <dbReference type="SAM" id="Phobius"/>
    </source>
</evidence>
<comment type="catalytic activity">
    <reaction evidence="6 7">
        <text>L-tyrosyl-[protein] + 3'-phosphoadenylyl sulfate = O-sulfo-L-tyrosine-[protein] + adenosine 3',5'-bisphosphate + H(+)</text>
        <dbReference type="Rhea" id="RHEA:16801"/>
        <dbReference type="Rhea" id="RHEA-COMP:10136"/>
        <dbReference type="Rhea" id="RHEA-COMP:11688"/>
        <dbReference type="ChEBI" id="CHEBI:15378"/>
        <dbReference type="ChEBI" id="CHEBI:46858"/>
        <dbReference type="ChEBI" id="CHEBI:58339"/>
        <dbReference type="ChEBI" id="CHEBI:58343"/>
        <dbReference type="ChEBI" id="CHEBI:65286"/>
        <dbReference type="EC" id="2.8.2.20"/>
    </reaction>
</comment>
<keyword evidence="8" id="KW-0812">Transmembrane</keyword>
<keyword evidence="16" id="KW-1185">Reference proteome</keyword>
<proteinExistence type="inferred from homology"/>
<dbReference type="PANTHER" id="PTHR12788:SF10">
    <property type="entry name" value="PROTEIN-TYROSINE SULFOTRANSFERASE"/>
    <property type="match status" value="1"/>
</dbReference>
<evidence type="ECO:0000256" key="2">
    <source>
        <dbReference type="ARBA" id="ARBA00009988"/>
    </source>
</evidence>
<evidence type="ECO:0000313" key="13">
    <source>
        <dbReference type="EMBL" id="CAF3501728.1"/>
    </source>
</evidence>
<dbReference type="Gene3D" id="3.40.50.300">
    <property type="entry name" value="P-loop containing nucleotide triphosphate hydrolases"/>
    <property type="match status" value="1"/>
</dbReference>
<dbReference type="EMBL" id="CAJNOL010000452">
    <property type="protein sequence ID" value="CAF1071233.1"/>
    <property type="molecule type" value="Genomic_DNA"/>
</dbReference>
<dbReference type="InterPro" id="IPR026634">
    <property type="entry name" value="TPST-like"/>
</dbReference>
<dbReference type="OrthoDB" id="545675at2759"/>
<feature type="transmembrane region" description="Helical" evidence="8">
    <location>
        <begin position="21"/>
        <end position="40"/>
    </location>
</feature>
<organism evidence="14 17">
    <name type="scientific">Rotaria sordida</name>
    <dbReference type="NCBI Taxonomy" id="392033"/>
    <lineage>
        <taxon>Eukaryota</taxon>
        <taxon>Metazoa</taxon>
        <taxon>Spiralia</taxon>
        <taxon>Gnathifera</taxon>
        <taxon>Rotifera</taxon>
        <taxon>Eurotatoria</taxon>
        <taxon>Bdelloidea</taxon>
        <taxon>Philodinida</taxon>
        <taxon>Philodinidae</taxon>
        <taxon>Rotaria</taxon>
    </lineage>
</organism>
<dbReference type="EMBL" id="CAJOBD010002260">
    <property type="protein sequence ID" value="CAF3868605.1"/>
    <property type="molecule type" value="Genomic_DNA"/>
</dbReference>
<dbReference type="EC" id="2.8.2.20" evidence="7"/>
<dbReference type="Proteomes" id="UP000663864">
    <property type="component" value="Unassembled WGS sequence"/>
</dbReference>
<protein>
    <recommendedName>
        <fullName evidence="7">Protein-tyrosine sulfotransferase</fullName>
        <ecNumber evidence="7">2.8.2.20</ecNumber>
    </recommendedName>
</protein>
<dbReference type="Proteomes" id="UP000663870">
    <property type="component" value="Unassembled WGS sequence"/>
</dbReference>
<evidence type="ECO:0000313" key="11">
    <source>
        <dbReference type="EMBL" id="CAF1071233.1"/>
    </source>
</evidence>
<keyword evidence="8" id="KW-1133">Transmembrane helix</keyword>
<evidence type="ECO:0000313" key="15">
    <source>
        <dbReference type="EMBL" id="CAF3868605.1"/>
    </source>
</evidence>
<keyword evidence="5" id="KW-0325">Glycoprotein</keyword>
<evidence type="ECO:0000313" key="12">
    <source>
        <dbReference type="EMBL" id="CAF1121718.1"/>
    </source>
</evidence>
<comment type="caution">
    <text evidence="14">The sequence shown here is derived from an EMBL/GenBank/DDBJ whole genome shotgun (WGS) entry which is preliminary data.</text>
</comment>
<dbReference type="Proteomes" id="UP000663823">
    <property type="component" value="Unassembled WGS sequence"/>
</dbReference>
<evidence type="ECO:0000313" key="9">
    <source>
        <dbReference type="EMBL" id="CAF0944357.1"/>
    </source>
</evidence>
<evidence type="ECO:0000256" key="6">
    <source>
        <dbReference type="ARBA" id="ARBA00048460"/>
    </source>
</evidence>
<keyword evidence="4" id="KW-1015">Disulfide bond</keyword>
<accession>A0A818YK03</accession>
<dbReference type="InterPro" id="IPR027417">
    <property type="entry name" value="P-loop_NTPase"/>
</dbReference>
<evidence type="ECO:0000256" key="7">
    <source>
        <dbReference type="RuleBase" id="RU365018"/>
    </source>
</evidence>
<dbReference type="Pfam" id="PF13469">
    <property type="entry name" value="Sulfotransfer_3"/>
    <property type="match status" value="1"/>
</dbReference>
<dbReference type="EMBL" id="CAJOAX010000078">
    <property type="protein sequence ID" value="CAF3501728.1"/>
    <property type="molecule type" value="Genomic_DNA"/>
</dbReference>
<dbReference type="PANTHER" id="PTHR12788">
    <property type="entry name" value="PROTEIN-TYROSINE SULFOTRANSFERASE 2"/>
    <property type="match status" value="1"/>
</dbReference>
<keyword evidence="8" id="KW-0472">Membrane</keyword>
<dbReference type="EMBL" id="CAJNOT010000714">
    <property type="protein sequence ID" value="CAF1062575.1"/>
    <property type="molecule type" value="Genomic_DNA"/>
</dbReference>
<evidence type="ECO:0000256" key="4">
    <source>
        <dbReference type="ARBA" id="ARBA00023157"/>
    </source>
</evidence>
<evidence type="ECO:0000256" key="1">
    <source>
        <dbReference type="ARBA" id="ARBA00003886"/>
    </source>
</evidence>
<evidence type="ECO:0000256" key="5">
    <source>
        <dbReference type="ARBA" id="ARBA00023180"/>
    </source>
</evidence>
<dbReference type="GO" id="GO:0005794">
    <property type="term" value="C:Golgi apparatus"/>
    <property type="evidence" value="ECO:0007669"/>
    <property type="project" value="UniProtKB-ARBA"/>
</dbReference>
<dbReference type="Proteomes" id="UP000663889">
    <property type="component" value="Unassembled WGS sequence"/>
</dbReference>
<evidence type="ECO:0000313" key="14">
    <source>
        <dbReference type="EMBL" id="CAF3756446.1"/>
    </source>
</evidence>
<sequence length="378" mass="43479">MPWLSIRRRLLFNMCQRIIRNPFLCFNILFLTIIIVILTFRTSNIQQKCSLDQNIAQQQNISYKSSLNKPVIFIGGMPRSGTTLMRAILDSHPLVRCGEETRVIPRVLNMRAAWKKSTLEWNRLMAGGISESMIDSAIRAFVYEILLQHNQYADVLCDKDPFVLKYASYISSIFSNAKFLLLIRDARAVIHSVVTRKVTITGFNLSDYRQNFKVWNKGMETMIDQCTLVGKDKCLHVYYEQLVLQPKKTIENILKFLNLTWVDSVLHHEELVGKKISLSKTEHSSDQVIKPINLEALTKWIGHIPDDIKNEIDTLAPMLKKLGYDTQSDVPTYGVADQLVLSNMNNLKENAEFWDAKAKAYARHLPNDTSLFQNHTNN</sequence>
<dbReference type="EMBL" id="CAJOBE010001580">
    <property type="protein sequence ID" value="CAF3756446.1"/>
    <property type="molecule type" value="Genomic_DNA"/>
</dbReference>
<gene>
    <name evidence="14" type="ORF">FNK824_LOCUS12548</name>
    <name evidence="15" type="ORF">JBS370_LOCUS19175</name>
    <name evidence="11" type="ORF">JXQ802_LOCUS17696</name>
    <name evidence="13" type="ORF">OTI717_LOCUS1747</name>
    <name evidence="9" type="ORF">RFH988_LOCUS11273</name>
    <name evidence="12" type="ORF">SEV965_LOCUS16946</name>
    <name evidence="10" type="ORF">ZHD862_LOCUS15645</name>
</gene>
<evidence type="ECO:0000313" key="17">
    <source>
        <dbReference type="Proteomes" id="UP000663874"/>
    </source>
</evidence>
<dbReference type="EMBL" id="CAJNOU010000950">
    <property type="protein sequence ID" value="CAF1121718.1"/>
    <property type="molecule type" value="Genomic_DNA"/>
</dbReference>
<dbReference type="Proteomes" id="UP000663836">
    <property type="component" value="Unassembled WGS sequence"/>
</dbReference>
<dbReference type="Proteomes" id="UP000663882">
    <property type="component" value="Unassembled WGS sequence"/>
</dbReference>
<evidence type="ECO:0000313" key="10">
    <source>
        <dbReference type="EMBL" id="CAF1062575.1"/>
    </source>
</evidence>
<dbReference type="EMBL" id="CAJNOO010000442">
    <property type="protein sequence ID" value="CAF0944357.1"/>
    <property type="molecule type" value="Genomic_DNA"/>
</dbReference>